<feature type="compositionally biased region" description="Low complexity" evidence="1">
    <location>
        <begin position="13"/>
        <end position="30"/>
    </location>
</feature>
<keyword evidence="3" id="KW-1185">Reference proteome</keyword>
<evidence type="ECO:0000313" key="3">
    <source>
        <dbReference type="Proteomes" id="UP000436088"/>
    </source>
</evidence>
<feature type="compositionally biased region" description="Acidic residues" evidence="1">
    <location>
        <begin position="1"/>
        <end position="10"/>
    </location>
</feature>
<proteinExistence type="predicted"/>
<evidence type="ECO:0000313" key="2">
    <source>
        <dbReference type="EMBL" id="KAE8702606.1"/>
    </source>
</evidence>
<feature type="compositionally biased region" description="Acidic residues" evidence="1">
    <location>
        <begin position="42"/>
        <end position="51"/>
    </location>
</feature>
<reference evidence="2" key="1">
    <citation type="submission" date="2019-09" db="EMBL/GenBank/DDBJ databases">
        <title>Draft genome information of white flower Hibiscus syriacus.</title>
        <authorList>
            <person name="Kim Y.-M."/>
        </authorList>
    </citation>
    <scope>NUCLEOTIDE SEQUENCE [LARGE SCALE GENOMIC DNA]</scope>
    <source>
        <strain evidence="2">YM2019G1</strain>
    </source>
</reference>
<gene>
    <name evidence="2" type="ORF">F3Y22_tig00110482pilonHSYRG00449</name>
</gene>
<sequence length="194" mass="21488">MDTSNDEMNVDESQQQNISHSSSCSTSSQSGDGIHGGGLSPVDDDDNDDDSSGCGRDEIRSSSRYGREYGLVPLVDIFVIDQNLVEIYLRNLEEIEVNLKIHQEEKVRSILQKALHLVEDQVLVTLVTAIASVTSATAINAIRPKTRPRPRFESLHGTTVQCQGQGFGERSPRLECLGHRRGQEPRLGSCWFHP</sequence>
<dbReference type="Proteomes" id="UP000436088">
    <property type="component" value="Unassembled WGS sequence"/>
</dbReference>
<feature type="region of interest" description="Disordered" evidence="1">
    <location>
        <begin position="1"/>
        <end position="60"/>
    </location>
</feature>
<comment type="caution">
    <text evidence="2">The sequence shown here is derived from an EMBL/GenBank/DDBJ whole genome shotgun (WGS) entry which is preliminary data.</text>
</comment>
<evidence type="ECO:0000256" key="1">
    <source>
        <dbReference type="SAM" id="MobiDB-lite"/>
    </source>
</evidence>
<protein>
    <submittedName>
        <fullName evidence="2">Uncharacterized protein</fullName>
    </submittedName>
</protein>
<organism evidence="2 3">
    <name type="scientific">Hibiscus syriacus</name>
    <name type="common">Rose of Sharon</name>
    <dbReference type="NCBI Taxonomy" id="106335"/>
    <lineage>
        <taxon>Eukaryota</taxon>
        <taxon>Viridiplantae</taxon>
        <taxon>Streptophyta</taxon>
        <taxon>Embryophyta</taxon>
        <taxon>Tracheophyta</taxon>
        <taxon>Spermatophyta</taxon>
        <taxon>Magnoliopsida</taxon>
        <taxon>eudicotyledons</taxon>
        <taxon>Gunneridae</taxon>
        <taxon>Pentapetalae</taxon>
        <taxon>rosids</taxon>
        <taxon>malvids</taxon>
        <taxon>Malvales</taxon>
        <taxon>Malvaceae</taxon>
        <taxon>Malvoideae</taxon>
        <taxon>Hibiscus</taxon>
    </lineage>
</organism>
<dbReference type="AlphaFoldDB" id="A0A6A3AER5"/>
<accession>A0A6A3AER5</accession>
<dbReference type="EMBL" id="VEPZ02001007">
    <property type="protein sequence ID" value="KAE8702606.1"/>
    <property type="molecule type" value="Genomic_DNA"/>
</dbReference>
<name>A0A6A3AER5_HIBSY</name>